<name>A0ABX4KZ53_NOSLI</name>
<evidence type="ECO:0000313" key="2">
    <source>
        <dbReference type="Proteomes" id="UP000222523"/>
    </source>
</evidence>
<reference evidence="1 2" key="1">
    <citation type="submission" date="2015-02" db="EMBL/GenBank/DDBJ databases">
        <title>Nostoc linckia genome annotation.</title>
        <authorList>
            <person name="Zhou Z."/>
        </authorList>
    </citation>
    <scope>NUCLEOTIDE SEQUENCE [LARGE SCALE GENOMIC DNA]</scope>
    <source>
        <strain evidence="2">z7</strain>
    </source>
</reference>
<protein>
    <submittedName>
        <fullName evidence="1">Uncharacterized protein</fullName>
    </submittedName>
</protein>
<sequence>MKYFGWTRDWGMRKQGEQGRLLRQGKRLMVRQAHQPGKGKRNKFNLSPFPLAPLPFPIPHAPCPIP</sequence>
<evidence type="ECO:0000313" key="1">
    <source>
        <dbReference type="EMBL" id="PHK00914.1"/>
    </source>
</evidence>
<gene>
    <name evidence="1" type="ORF">VF04_01635</name>
</gene>
<dbReference type="EMBL" id="LAHC01000002">
    <property type="protein sequence ID" value="PHK00914.1"/>
    <property type="molecule type" value="Genomic_DNA"/>
</dbReference>
<organism evidence="1 2">
    <name type="scientific">Nostoc linckia z7</name>
    <dbReference type="NCBI Taxonomy" id="1628745"/>
    <lineage>
        <taxon>Bacteria</taxon>
        <taxon>Bacillati</taxon>
        <taxon>Cyanobacteriota</taxon>
        <taxon>Cyanophyceae</taxon>
        <taxon>Nostocales</taxon>
        <taxon>Nostocaceae</taxon>
        <taxon>Nostoc</taxon>
    </lineage>
</organism>
<comment type="caution">
    <text evidence="1">The sequence shown here is derived from an EMBL/GenBank/DDBJ whole genome shotgun (WGS) entry which is preliminary data.</text>
</comment>
<dbReference type="Proteomes" id="UP000222523">
    <property type="component" value="Unassembled WGS sequence"/>
</dbReference>
<keyword evidence="2" id="KW-1185">Reference proteome</keyword>
<proteinExistence type="predicted"/>
<accession>A0ABX4KZ53</accession>